<dbReference type="GO" id="GO:0010181">
    <property type="term" value="F:FMN binding"/>
    <property type="evidence" value="ECO:0007669"/>
    <property type="project" value="InterPro"/>
</dbReference>
<keyword evidence="5" id="KW-1185">Reference proteome</keyword>
<dbReference type="FunFam" id="3.20.20.70:FF:000059">
    <property type="entry name" value="N-ethylmaleimide reductase, FMN-linked"/>
    <property type="match status" value="1"/>
</dbReference>
<dbReference type="InterPro" id="IPR045247">
    <property type="entry name" value="Oye-like"/>
</dbReference>
<dbReference type="AlphaFoldDB" id="A0A0G9HG28"/>
<dbReference type="EMBL" id="CP017480">
    <property type="protein sequence ID" value="APG06130.1"/>
    <property type="molecule type" value="Genomic_DNA"/>
</dbReference>
<dbReference type="GO" id="GO:0016628">
    <property type="term" value="F:oxidoreductase activity, acting on the CH-CH group of donors, NAD or NADP as acceptor"/>
    <property type="evidence" value="ECO:0007669"/>
    <property type="project" value="UniProtKB-ARBA"/>
</dbReference>
<protein>
    <submittedName>
        <fullName evidence="4">Alkene reductase</fullName>
    </submittedName>
</protein>
<dbReference type="RefSeq" id="WP_046965835.1">
    <property type="nucleotide sequence ID" value="NZ_CP017480.1"/>
</dbReference>
<gene>
    <name evidence="4" type="ORF">BJI69_20975</name>
</gene>
<evidence type="ECO:0000256" key="1">
    <source>
        <dbReference type="ARBA" id="ARBA00001917"/>
    </source>
</evidence>
<dbReference type="InterPro" id="IPR013785">
    <property type="entry name" value="Aldolase_TIM"/>
</dbReference>
<keyword evidence="3" id="KW-0560">Oxidoreductase</keyword>
<comment type="similarity">
    <text evidence="2">Belongs to the NADH:flavin oxidoreductase/NADH oxidase family.</text>
</comment>
<dbReference type="SUPFAM" id="SSF51395">
    <property type="entry name" value="FMN-linked oxidoreductases"/>
    <property type="match status" value="1"/>
</dbReference>
<dbReference type="PANTHER" id="PTHR22893:SF98">
    <property type="entry name" value="OXIDOREDUCTASE"/>
    <property type="match status" value="1"/>
</dbReference>
<accession>A0A0G9HG28</accession>
<reference evidence="5" key="1">
    <citation type="submission" date="2016-09" db="EMBL/GenBank/DDBJ databases">
        <authorList>
            <person name="Lysoe E."/>
        </authorList>
    </citation>
    <scope>NUCLEOTIDE SEQUENCE [LARGE SCALE GENOMIC DNA]</scope>
    <source>
        <strain evidence="5">LJ96T</strain>
    </source>
</reference>
<dbReference type="Proteomes" id="UP000182987">
    <property type="component" value="Chromosome"/>
</dbReference>
<organism evidence="4 5">
    <name type="scientific">Luteibacter rhizovicinus DSM 16549</name>
    <dbReference type="NCBI Taxonomy" id="1440763"/>
    <lineage>
        <taxon>Bacteria</taxon>
        <taxon>Pseudomonadati</taxon>
        <taxon>Pseudomonadota</taxon>
        <taxon>Gammaproteobacteria</taxon>
        <taxon>Lysobacterales</taxon>
        <taxon>Rhodanobacteraceae</taxon>
        <taxon>Luteibacter</taxon>
    </lineage>
</organism>
<dbReference type="CDD" id="cd02933">
    <property type="entry name" value="OYE_like_FMN"/>
    <property type="match status" value="1"/>
</dbReference>
<dbReference type="Gene3D" id="3.20.20.70">
    <property type="entry name" value="Aldolase class I"/>
    <property type="match status" value="1"/>
</dbReference>
<evidence type="ECO:0000313" key="5">
    <source>
        <dbReference type="Proteomes" id="UP000182987"/>
    </source>
</evidence>
<name>A0A0G9HG28_9GAMM</name>
<evidence type="ECO:0000256" key="3">
    <source>
        <dbReference type="ARBA" id="ARBA00023002"/>
    </source>
</evidence>
<dbReference type="STRING" id="1440763.BJI69_20975"/>
<comment type="cofactor">
    <cofactor evidence="1">
        <name>FMN</name>
        <dbReference type="ChEBI" id="CHEBI:58210"/>
    </cofactor>
</comment>
<dbReference type="PANTHER" id="PTHR22893">
    <property type="entry name" value="NADH OXIDOREDUCTASE-RELATED"/>
    <property type="match status" value="1"/>
</dbReference>
<dbReference type="OrthoDB" id="8523426at2"/>
<dbReference type="GO" id="GO:0005829">
    <property type="term" value="C:cytosol"/>
    <property type="evidence" value="ECO:0007669"/>
    <property type="project" value="UniProtKB-ARBA"/>
</dbReference>
<proteinExistence type="inferred from homology"/>
<dbReference type="KEGG" id="lrz:BJI69_20975"/>
<dbReference type="Pfam" id="PF00724">
    <property type="entry name" value="Oxidored_FMN"/>
    <property type="match status" value="1"/>
</dbReference>
<dbReference type="InterPro" id="IPR001155">
    <property type="entry name" value="OxRdtase_FMN_N"/>
</dbReference>
<sequence length="370" mass="39633">MTRKLLEPISLGPIRLDHRVVMAPLTRMRSEQPGDNPGDLMVEYYRQRASKGGYIVSEATVVAPNGGGYLGSPGIYSDAQIPGWKRVTDAVHAKGGVIFLQLFHAGRQSHFDMQPDGGAPVAPSEVAYEGVAYTANGWVPSSPHRALSEAEVVDMVEQFRLAAVRGKEAGFDGVEIHGANGYLIDQFLQDGSNQRSDAYGGSIEKRARFLLDITKAAITVWGSDRVAVRLGPSGSFGDMKDSNPEALFTYVASELDKLNLAYLHLIEPRVLGNSEDASKDQNPVASRLLRNVFHGPLIAAGGFTPESAEAILAEGSADMVAFGRFFISNPDLPARIAEGAPLAAYDRDTFYGGTAAGYTDYPAQAEVAVA</sequence>
<evidence type="ECO:0000256" key="2">
    <source>
        <dbReference type="ARBA" id="ARBA00005979"/>
    </source>
</evidence>
<dbReference type="PATRIC" id="fig|1440763.5.peg.1017"/>
<evidence type="ECO:0000313" key="4">
    <source>
        <dbReference type="EMBL" id="APG06130.1"/>
    </source>
</evidence>